<feature type="domain" description="ABC transporter" evidence="11">
    <location>
        <begin position="6"/>
        <end position="242"/>
    </location>
</feature>
<evidence type="ECO:0000256" key="7">
    <source>
        <dbReference type="ARBA" id="ARBA00022741"/>
    </source>
</evidence>
<reference evidence="12" key="1">
    <citation type="submission" date="2021-04" db="EMBL/GenBank/DDBJ databases">
        <title>Pseudaminobacter soli sp. nov., isolated from paddy soil contaminated by heavy metals.</title>
        <authorList>
            <person name="Zhang K."/>
        </authorList>
    </citation>
    <scope>NUCLEOTIDE SEQUENCE</scope>
    <source>
        <strain evidence="12">19-2017</strain>
    </source>
</reference>
<dbReference type="SMART" id="SM00382">
    <property type="entry name" value="AAA"/>
    <property type="match status" value="2"/>
</dbReference>
<dbReference type="SUPFAM" id="SSF52540">
    <property type="entry name" value="P-loop containing nucleoside triphosphate hydrolases"/>
    <property type="match status" value="2"/>
</dbReference>
<evidence type="ECO:0000256" key="8">
    <source>
        <dbReference type="ARBA" id="ARBA00022840"/>
    </source>
</evidence>
<keyword evidence="6" id="KW-0677">Repeat</keyword>
<dbReference type="PANTHER" id="PTHR43790">
    <property type="entry name" value="CARBOHYDRATE TRANSPORT ATP-BINDING PROTEIN MG119-RELATED"/>
    <property type="match status" value="1"/>
</dbReference>
<accession>A0A942E1Q8</accession>
<dbReference type="CDD" id="cd03215">
    <property type="entry name" value="ABC_Carb_Monos_II"/>
    <property type="match status" value="1"/>
</dbReference>
<dbReference type="Proteomes" id="UP000680348">
    <property type="component" value="Unassembled WGS sequence"/>
</dbReference>
<dbReference type="FunFam" id="3.40.50.300:FF:000127">
    <property type="entry name" value="Ribose import ATP-binding protein RbsA"/>
    <property type="match status" value="1"/>
</dbReference>
<organism evidence="12 13">
    <name type="scientific">Pseudaminobacter soli</name>
    <name type="common">ex Zhang et al. 2022</name>
    <dbReference type="NCBI Taxonomy" id="2831468"/>
    <lineage>
        <taxon>Bacteria</taxon>
        <taxon>Pseudomonadati</taxon>
        <taxon>Pseudomonadota</taxon>
        <taxon>Alphaproteobacteria</taxon>
        <taxon>Hyphomicrobiales</taxon>
        <taxon>Phyllobacteriaceae</taxon>
        <taxon>Pseudaminobacter</taxon>
    </lineage>
</organism>
<dbReference type="InterPro" id="IPR003593">
    <property type="entry name" value="AAA+_ATPase"/>
</dbReference>
<keyword evidence="4" id="KW-1003">Cell membrane</keyword>
<dbReference type="CDD" id="cd03216">
    <property type="entry name" value="ABC_Carb_Monos_I"/>
    <property type="match status" value="1"/>
</dbReference>
<evidence type="ECO:0000256" key="2">
    <source>
        <dbReference type="ARBA" id="ARBA00005417"/>
    </source>
</evidence>
<sequence>MSEPILTLTGVSKTFPGVRALQNVSLALRPGSVTALIGENGAGKSTIVKILTGIYTPTEGEIRVAGEPKSFASPRDAWAAGIAAIHQETVMFDELSVAENIFMGHMPVGAGRLVDWSEMRAKAAALLKRIDAEIPPEFKLKRLSVAQKHLVEIARALSHEAQVVIMDEPTAALSANEIDDLFRIVAQLKAEGRAVVFISHKFDEIFRIADDFVCLRDGDKVGEGPLSDVTEPQLVRMMVGRPVDQVFPKRDVPIGGVALSVRDLSNATEFADVSFDLRKGEILGLYGLVGAGRTEAMQGLFGITPLTRGSVTLEGKPLSIRSPADAIHAGISYVPEDRQEQGAVLSLGIRENVTLANLVKHVRGLFLSRPSEQDETRRLGRRLAVKAANWEQRLGELSGGNQQKVVIAKWLATRPKVIILDEPTKGIDIGSKAAVHDFIGELAGDGLAVILISSELPEVMGLADRILVMKEGRVVDEFQRGKWSAEAIVGAATGARKEAA</sequence>
<keyword evidence="5" id="KW-0762">Sugar transport</keyword>
<proteinExistence type="inferred from homology"/>
<dbReference type="GO" id="GO:0016887">
    <property type="term" value="F:ATP hydrolysis activity"/>
    <property type="evidence" value="ECO:0007669"/>
    <property type="project" value="InterPro"/>
</dbReference>
<dbReference type="GO" id="GO:0005524">
    <property type="term" value="F:ATP binding"/>
    <property type="evidence" value="ECO:0007669"/>
    <property type="project" value="UniProtKB-KW"/>
</dbReference>
<dbReference type="RefSeq" id="WP_188254552.1">
    <property type="nucleotide sequence ID" value="NZ_JABVCF010000004.1"/>
</dbReference>
<dbReference type="PROSITE" id="PS00211">
    <property type="entry name" value="ABC_TRANSPORTER_1"/>
    <property type="match status" value="1"/>
</dbReference>
<dbReference type="AlphaFoldDB" id="A0A942E1Q8"/>
<comment type="subcellular location">
    <subcellularLocation>
        <location evidence="1">Cell membrane</location>
        <topology evidence="1">Peripheral membrane protein</topology>
    </subcellularLocation>
</comment>
<evidence type="ECO:0000256" key="4">
    <source>
        <dbReference type="ARBA" id="ARBA00022475"/>
    </source>
</evidence>
<evidence type="ECO:0000259" key="11">
    <source>
        <dbReference type="PROSITE" id="PS50893"/>
    </source>
</evidence>
<dbReference type="InterPro" id="IPR027417">
    <property type="entry name" value="P-loop_NTPase"/>
</dbReference>
<dbReference type="PANTHER" id="PTHR43790:SF3">
    <property type="entry name" value="D-ALLOSE IMPORT ATP-BINDING PROTEIN ALSA-RELATED"/>
    <property type="match status" value="1"/>
</dbReference>
<dbReference type="InterPro" id="IPR017871">
    <property type="entry name" value="ABC_transporter-like_CS"/>
</dbReference>
<dbReference type="PROSITE" id="PS50893">
    <property type="entry name" value="ABC_TRANSPORTER_2"/>
    <property type="match status" value="2"/>
</dbReference>
<name>A0A942E1Q8_9HYPH</name>
<dbReference type="Gene3D" id="3.40.50.300">
    <property type="entry name" value="P-loop containing nucleotide triphosphate hydrolases"/>
    <property type="match status" value="2"/>
</dbReference>
<dbReference type="InterPro" id="IPR003439">
    <property type="entry name" value="ABC_transporter-like_ATP-bd"/>
</dbReference>
<feature type="domain" description="ABC transporter" evidence="11">
    <location>
        <begin position="252"/>
        <end position="496"/>
    </location>
</feature>
<evidence type="ECO:0000256" key="9">
    <source>
        <dbReference type="ARBA" id="ARBA00022967"/>
    </source>
</evidence>
<evidence type="ECO:0000313" key="13">
    <source>
        <dbReference type="Proteomes" id="UP000680348"/>
    </source>
</evidence>
<gene>
    <name evidence="12" type="ORF">KEU06_10330</name>
</gene>
<dbReference type="GO" id="GO:0005886">
    <property type="term" value="C:plasma membrane"/>
    <property type="evidence" value="ECO:0007669"/>
    <property type="project" value="UniProtKB-SubCell"/>
</dbReference>
<evidence type="ECO:0000313" key="12">
    <source>
        <dbReference type="EMBL" id="MBS3649005.1"/>
    </source>
</evidence>
<evidence type="ECO:0000256" key="1">
    <source>
        <dbReference type="ARBA" id="ARBA00004202"/>
    </source>
</evidence>
<keyword evidence="3" id="KW-0813">Transport</keyword>
<comment type="similarity">
    <text evidence="2">Belongs to the ABC transporter superfamily.</text>
</comment>
<dbReference type="InterPro" id="IPR050107">
    <property type="entry name" value="ABC_carbohydrate_import_ATPase"/>
</dbReference>
<keyword evidence="10" id="KW-0472">Membrane</keyword>
<comment type="caution">
    <text evidence="12">The sequence shown here is derived from an EMBL/GenBank/DDBJ whole genome shotgun (WGS) entry which is preliminary data.</text>
</comment>
<keyword evidence="9" id="KW-1278">Translocase</keyword>
<keyword evidence="13" id="KW-1185">Reference proteome</keyword>
<evidence type="ECO:0000256" key="5">
    <source>
        <dbReference type="ARBA" id="ARBA00022597"/>
    </source>
</evidence>
<evidence type="ECO:0000256" key="3">
    <source>
        <dbReference type="ARBA" id="ARBA00022448"/>
    </source>
</evidence>
<dbReference type="EMBL" id="JAGWCR010000004">
    <property type="protein sequence ID" value="MBS3649005.1"/>
    <property type="molecule type" value="Genomic_DNA"/>
</dbReference>
<protein>
    <submittedName>
        <fullName evidence="12">Sugar ABC transporter ATP-binding protein</fullName>
    </submittedName>
</protein>
<keyword evidence="7" id="KW-0547">Nucleotide-binding</keyword>
<dbReference type="Pfam" id="PF00005">
    <property type="entry name" value="ABC_tran"/>
    <property type="match status" value="2"/>
</dbReference>
<evidence type="ECO:0000256" key="10">
    <source>
        <dbReference type="ARBA" id="ARBA00023136"/>
    </source>
</evidence>
<keyword evidence="8 12" id="KW-0067">ATP-binding</keyword>
<evidence type="ECO:0000256" key="6">
    <source>
        <dbReference type="ARBA" id="ARBA00022737"/>
    </source>
</evidence>